<dbReference type="SMART" id="SM00355">
    <property type="entry name" value="ZnF_C2H2"/>
    <property type="match status" value="6"/>
</dbReference>
<dbReference type="InterPro" id="IPR003309">
    <property type="entry name" value="SCAN_dom"/>
</dbReference>
<evidence type="ECO:0000256" key="3">
    <source>
        <dbReference type="ARBA" id="ARBA00006991"/>
    </source>
</evidence>
<evidence type="ECO:0000256" key="9">
    <source>
        <dbReference type="ARBA" id="ARBA00022833"/>
    </source>
</evidence>
<keyword evidence="11" id="KW-0805">Transcription regulation</keyword>
<dbReference type="FunFam" id="1.10.4020.10:FF:000001">
    <property type="entry name" value="zinc finger protein 263 isoform X1"/>
    <property type="match status" value="1"/>
</dbReference>
<dbReference type="PROSITE" id="PS50805">
    <property type="entry name" value="KRAB"/>
    <property type="match status" value="1"/>
</dbReference>
<comment type="subcellular location">
    <subcellularLocation>
        <location evidence="2 16">Nucleus</location>
    </subcellularLocation>
</comment>
<keyword evidence="8 15" id="KW-0863">Zinc-finger</keyword>
<dbReference type="FunFam" id="3.30.160.60:FF:000258">
    <property type="entry name" value="zinc finger and SCAN domain-containing protein 29 isoform X2"/>
    <property type="match status" value="1"/>
</dbReference>
<feature type="domain" description="C2H2-type" evidence="18">
    <location>
        <begin position="877"/>
        <end position="904"/>
    </location>
</feature>
<keyword evidence="7" id="KW-0677">Repeat</keyword>
<evidence type="ECO:0000256" key="8">
    <source>
        <dbReference type="ARBA" id="ARBA00022771"/>
    </source>
</evidence>
<keyword evidence="4" id="KW-1017">Isopeptide bond</keyword>
<dbReference type="SMART" id="SM00349">
    <property type="entry name" value="KRAB"/>
    <property type="match status" value="1"/>
</dbReference>
<dbReference type="CDD" id="cd07936">
    <property type="entry name" value="SCAN"/>
    <property type="match status" value="1"/>
</dbReference>
<comment type="function">
    <text evidence="1">May be involved in transcriptional regulation.</text>
</comment>
<comment type="caution">
    <text evidence="21">The sequence shown here is derived from an EMBL/GenBank/DDBJ whole genome shotgun (WGS) entry which is preliminary data.</text>
</comment>
<dbReference type="FunFam" id="1.10.10.60:FF:000032">
    <property type="entry name" value="Zinc finger and SCAN domain-containing 20"/>
    <property type="match status" value="2"/>
</dbReference>
<evidence type="ECO:0000256" key="11">
    <source>
        <dbReference type="ARBA" id="ARBA00023015"/>
    </source>
</evidence>
<keyword evidence="5" id="KW-0597">Phosphoprotein</keyword>
<dbReference type="Gene3D" id="3.30.160.60">
    <property type="entry name" value="Classic Zinc Finger"/>
    <property type="match status" value="6"/>
</dbReference>
<dbReference type="PROSITE" id="PS50157">
    <property type="entry name" value="ZINC_FINGER_C2H2_2"/>
    <property type="match status" value="6"/>
</dbReference>
<dbReference type="PANTHER" id="PTHR24390:SF260">
    <property type="entry name" value="ZINC FINGER PROTEIN 383-RELATED"/>
    <property type="match status" value="1"/>
</dbReference>
<evidence type="ECO:0000256" key="4">
    <source>
        <dbReference type="ARBA" id="ARBA00022499"/>
    </source>
</evidence>
<dbReference type="Pfam" id="PF00096">
    <property type="entry name" value="zf-C2H2"/>
    <property type="match status" value="4"/>
</dbReference>
<evidence type="ECO:0000256" key="12">
    <source>
        <dbReference type="ARBA" id="ARBA00023125"/>
    </source>
</evidence>
<dbReference type="Gene3D" id="1.10.10.60">
    <property type="entry name" value="Homeodomain-like"/>
    <property type="match status" value="2"/>
</dbReference>
<dbReference type="SUPFAM" id="SSF109640">
    <property type="entry name" value="KRAB domain (Kruppel-associated box)"/>
    <property type="match status" value="1"/>
</dbReference>
<comment type="similarity">
    <text evidence="3">Belongs to the krueppel C2H2-type zinc-finger protein family.</text>
</comment>
<dbReference type="PROSITE" id="PS00028">
    <property type="entry name" value="ZINC_FINGER_C2H2_1"/>
    <property type="match status" value="5"/>
</dbReference>
<reference evidence="21 22" key="1">
    <citation type="journal article" date="2020" name="Nature">
        <title>Six reference-quality genomes reveal evolution of bat adaptations.</title>
        <authorList>
            <person name="Jebb D."/>
            <person name="Huang Z."/>
            <person name="Pippel M."/>
            <person name="Hughes G.M."/>
            <person name="Lavrichenko K."/>
            <person name="Devanna P."/>
            <person name="Winkler S."/>
            <person name="Jermiin L.S."/>
            <person name="Skirmuntt E.C."/>
            <person name="Katzourakis A."/>
            <person name="Burkitt-Gray L."/>
            <person name="Ray D.A."/>
            <person name="Sullivan K.A.M."/>
            <person name="Roscito J.G."/>
            <person name="Kirilenko B.M."/>
            <person name="Davalos L.M."/>
            <person name="Corthals A.P."/>
            <person name="Power M.L."/>
            <person name="Jones G."/>
            <person name="Ransome R.D."/>
            <person name="Dechmann D.K.N."/>
            <person name="Locatelli A.G."/>
            <person name="Puechmaille S.J."/>
            <person name="Fedrigo O."/>
            <person name="Jarvis E.D."/>
            <person name="Hiller M."/>
            <person name="Vernes S.C."/>
            <person name="Myers E.W."/>
            <person name="Teeling E.C."/>
        </authorList>
    </citation>
    <scope>NUCLEOTIDE SEQUENCE [LARGE SCALE GENOMIC DNA]</scope>
    <source>
        <strain evidence="21">MPipKuh1</strain>
        <tissue evidence="21">Flight muscle</tissue>
    </source>
</reference>
<evidence type="ECO:0000256" key="6">
    <source>
        <dbReference type="ARBA" id="ARBA00022723"/>
    </source>
</evidence>
<dbReference type="InterPro" id="IPR036236">
    <property type="entry name" value="Znf_C2H2_sf"/>
</dbReference>
<dbReference type="GO" id="GO:0003700">
    <property type="term" value="F:DNA-binding transcription factor activity"/>
    <property type="evidence" value="ECO:0007669"/>
    <property type="project" value="TreeGrafter"/>
</dbReference>
<dbReference type="Pfam" id="PF13837">
    <property type="entry name" value="Myb_DNA-bind_4"/>
    <property type="match status" value="2"/>
</dbReference>
<evidence type="ECO:0000259" key="18">
    <source>
        <dbReference type="PROSITE" id="PS50157"/>
    </source>
</evidence>
<keyword evidence="22" id="KW-1185">Reference proteome</keyword>
<evidence type="ECO:0000259" key="19">
    <source>
        <dbReference type="PROSITE" id="PS50804"/>
    </source>
</evidence>
<keyword evidence="14 16" id="KW-0539">Nucleus</keyword>
<evidence type="ECO:0000256" key="10">
    <source>
        <dbReference type="ARBA" id="ARBA00022843"/>
    </source>
</evidence>
<dbReference type="GO" id="GO:0008270">
    <property type="term" value="F:zinc ion binding"/>
    <property type="evidence" value="ECO:0007669"/>
    <property type="project" value="UniProtKB-KW"/>
</dbReference>
<evidence type="ECO:0000256" key="13">
    <source>
        <dbReference type="ARBA" id="ARBA00023163"/>
    </source>
</evidence>
<dbReference type="SUPFAM" id="SSF57667">
    <property type="entry name" value="beta-beta-alpha zinc fingers"/>
    <property type="match status" value="3"/>
</dbReference>
<keyword evidence="9" id="KW-0862">Zinc</keyword>
<dbReference type="InterPro" id="IPR013087">
    <property type="entry name" value="Znf_C2H2_type"/>
</dbReference>
<dbReference type="SMART" id="SM00431">
    <property type="entry name" value="SCAN"/>
    <property type="match status" value="1"/>
</dbReference>
<feature type="domain" description="C2H2-type" evidence="18">
    <location>
        <begin position="765"/>
        <end position="792"/>
    </location>
</feature>
<evidence type="ECO:0000256" key="2">
    <source>
        <dbReference type="ARBA" id="ARBA00004123"/>
    </source>
</evidence>
<dbReference type="InterPro" id="IPR038269">
    <property type="entry name" value="SCAN_sf"/>
</dbReference>
<dbReference type="Proteomes" id="UP000558488">
    <property type="component" value="Unassembled WGS sequence"/>
</dbReference>
<dbReference type="GO" id="GO:0006357">
    <property type="term" value="P:regulation of transcription by RNA polymerase II"/>
    <property type="evidence" value="ECO:0007669"/>
    <property type="project" value="TreeGrafter"/>
</dbReference>
<dbReference type="OrthoDB" id="6077919at2759"/>
<evidence type="ECO:0000256" key="1">
    <source>
        <dbReference type="ARBA" id="ARBA00003767"/>
    </source>
</evidence>
<dbReference type="FunFam" id="3.30.160.60:FF:000247">
    <property type="entry name" value="Zinc finger protein 236"/>
    <property type="match status" value="1"/>
</dbReference>
<proteinExistence type="inferred from homology"/>
<feature type="compositionally biased region" description="Acidic residues" evidence="17">
    <location>
        <begin position="611"/>
        <end position="624"/>
    </location>
</feature>
<evidence type="ECO:0000259" key="20">
    <source>
        <dbReference type="PROSITE" id="PS50805"/>
    </source>
</evidence>
<sequence length="957" mass="109715">MDAPLEAEGCLMMKVERAPAWASEPVLGGPGSSASETSRKCFRQFCYADVSGPHEAFSKLWELCCRWLKPELRSKEQILELLVVEQFLSVLPERIQARARKQCPESGEEAVALVVHLEKEAGRRRQPVCSPVRSEKQAPRAAVWDVADSPPETQPGVVSREEAGSLHSGHQEQPTPKRELRPLPKNACPTPWVPIPDEEWNTIDQEVTTTKLPVVSQGPVKDVHLARGFSHKKSVHQIPAHRDLYRDIREESTGNMVSLGSAVSTSNKIAQMEQRKEPWTIGLHYSNKRNSLRSNCIKEKSVHAVQIPARNAGKMRREQQQWGLEDEKIAGVHWSYEETKTFLAILKESRFYETLQACPRNSQVYGAVAEWLRECGFLRTPEQCRTKFKSLQKSYRKVRNGHMLEPCAFFEDMDALLNPAAHVSPTDKPKEIMSLPRLKRIGVGAKEQISLMEEEEAAEESDSEEMGIKFIRKSEIRGTPVLFQNLSGVHWGYEETKTFLDILRETRFYEALQSCHRKSKLYGVVAEQLRECGFLRTPEQCRTKFKSLQKSYRKVKNGHMLESCAFYKEMDALINSRASVPSTSTPEEVAPPSRQEREDIEIEPQEPTGWELEESSQEEIIEDSGSERMSEEEIEQESEFQGPPDLQNPNDFEIRSNIKEDETQVIYKDMEQHKMLIEKSKRVVSQNSDLGKYCKKERISGTQWENHQGIRQGKPMSQPRDLGKAVVHQRPFMGKRPYRLLKYGESFGRSTRLLCRMTHQKENSYKCSVCGKCFGRSRSLIRHQRIHTGEKPFKCLDCGKSFNDSSNFGAHQRIHTGEKPYSCAECGKCFSQSSSLIIHQRTHTGEKPYQCGECGKSFTNSSHFSAHRRVHTGESPYKCMDCEKSFNNCTRFREHRRMHTGEKPYGYVHCGKHFSKGSVLTKHREVHVREKLLPHPPSMYSPENPHKGRTDDFRKTF</sequence>
<evidence type="ECO:0000256" key="15">
    <source>
        <dbReference type="PROSITE-ProRule" id="PRU00042"/>
    </source>
</evidence>
<organism evidence="21 22">
    <name type="scientific">Pipistrellus kuhlii</name>
    <name type="common">Kuhl's pipistrelle</name>
    <dbReference type="NCBI Taxonomy" id="59472"/>
    <lineage>
        <taxon>Eukaryota</taxon>
        <taxon>Metazoa</taxon>
        <taxon>Chordata</taxon>
        <taxon>Craniata</taxon>
        <taxon>Vertebrata</taxon>
        <taxon>Euteleostomi</taxon>
        <taxon>Mammalia</taxon>
        <taxon>Eutheria</taxon>
        <taxon>Laurasiatheria</taxon>
        <taxon>Chiroptera</taxon>
        <taxon>Yangochiroptera</taxon>
        <taxon>Vespertilionidae</taxon>
        <taxon>Pipistrellus</taxon>
    </lineage>
</organism>
<feature type="region of interest" description="Disordered" evidence="17">
    <location>
        <begin position="577"/>
        <end position="652"/>
    </location>
</feature>
<keyword evidence="13" id="KW-0804">Transcription</keyword>
<dbReference type="PANTHER" id="PTHR24390">
    <property type="entry name" value="ZINC FINGER PROTEIN"/>
    <property type="match status" value="1"/>
</dbReference>
<dbReference type="FunFam" id="3.30.160.60:FF:003095">
    <property type="match status" value="1"/>
</dbReference>
<feature type="region of interest" description="Disordered" evidence="17">
    <location>
        <begin position="140"/>
        <end position="193"/>
    </location>
</feature>
<dbReference type="PROSITE" id="PS50804">
    <property type="entry name" value="SCAN_BOX"/>
    <property type="match status" value="1"/>
</dbReference>
<feature type="domain" description="C2H2-type" evidence="18">
    <location>
        <begin position="905"/>
        <end position="932"/>
    </location>
</feature>
<evidence type="ECO:0000256" key="16">
    <source>
        <dbReference type="PROSITE-ProRule" id="PRU00187"/>
    </source>
</evidence>
<feature type="domain" description="C2H2-type" evidence="18">
    <location>
        <begin position="821"/>
        <end position="848"/>
    </location>
</feature>
<dbReference type="Gene3D" id="1.10.4020.10">
    <property type="entry name" value="DNA breaking-rejoining enzymes"/>
    <property type="match status" value="1"/>
</dbReference>
<evidence type="ECO:0000313" key="22">
    <source>
        <dbReference type="Proteomes" id="UP000558488"/>
    </source>
</evidence>
<feature type="domain" description="KRAB" evidence="20">
    <location>
        <begin position="220"/>
        <end position="291"/>
    </location>
</feature>
<evidence type="ECO:0000256" key="7">
    <source>
        <dbReference type="ARBA" id="ARBA00022737"/>
    </source>
</evidence>
<dbReference type="FunFam" id="3.30.160.60:FF:002090">
    <property type="entry name" value="Zinc finger protein 473"/>
    <property type="match status" value="1"/>
</dbReference>
<feature type="domain" description="C2H2-type" evidence="18">
    <location>
        <begin position="793"/>
        <end position="820"/>
    </location>
</feature>
<protein>
    <submittedName>
        <fullName evidence="21">Zinc finger with KRAB and SCAN domains 2</fullName>
    </submittedName>
</protein>
<feature type="domain" description="SCAN box" evidence="19">
    <location>
        <begin position="39"/>
        <end position="120"/>
    </location>
</feature>
<gene>
    <name evidence="21" type="ORF">mPipKuh1_019137</name>
</gene>
<dbReference type="FunFam" id="3.30.160.60:FF:000557">
    <property type="entry name" value="zinc finger and SCAN domain-containing protein 29"/>
    <property type="match status" value="1"/>
</dbReference>
<evidence type="ECO:0000313" key="21">
    <source>
        <dbReference type="EMBL" id="KAF6294954.1"/>
    </source>
</evidence>
<feature type="compositionally biased region" description="Polar residues" evidence="17">
    <location>
        <begin position="577"/>
        <end position="586"/>
    </location>
</feature>
<evidence type="ECO:0000256" key="5">
    <source>
        <dbReference type="ARBA" id="ARBA00022553"/>
    </source>
</evidence>
<keyword evidence="10" id="KW-0832">Ubl conjugation</keyword>
<dbReference type="InterPro" id="IPR044822">
    <property type="entry name" value="Myb_DNA-bind_4"/>
</dbReference>
<dbReference type="GO" id="GO:0000978">
    <property type="term" value="F:RNA polymerase II cis-regulatory region sequence-specific DNA binding"/>
    <property type="evidence" value="ECO:0007669"/>
    <property type="project" value="TreeGrafter"/>
</dbReference>
<keyword evidence="6" id="KW-0479">Metal-binding</keyword>
<keyword evidence="12" id="KW-0238">DNA-binding</keyword>
<dbReference type="InterPro" id="IPR001909">
    <property type="entry name" value="KRAB"/>
</dbReference>
<feature type="compositionally biased region" description="Basic and acidic residues" evidence="17">
    <location>
        <begin position="944"/>
        <end position="957"/>
    </location>
</feature>
<feature type="domain" description="C2H2-type" evidence="18">
    <location>
        <begin position="849"/>
        <end position="876"/>
    </location>
</feature>
<dbReference type="AlphaFoldDB" id="A0A7J7T2U4"/>
<dbReference type="GO" id="GO:0005634">
    <property type="term" value="C:nucleus"/>
    <property type="evidence" value="ECO:0007669"/>
    <property type="project" value="UniProtKB-SubCell"/>
</dbReference>
<dbReference type="FunFam" id="3.30.160.60:FF:001767">
    <property type="entry name" value="Zinc finger protein 629"/>
    <property type="match status" value="1"/>
</dbReference>
<name>A0A7J7T2U4_PIPKU</name>
<evidence type="ECO:0000256" key="14">
    <source>
        <dbReference type="ARBA" id="ARBA00023242"/>
    </source>
</evidence>
<accession>A0A7J7T2U4</accession>
<dbReference type="SUPFAM" id="SSF47353">
    <property type="entry name" value="Retrovirus capsid dimerization domain-like"/>
    <property type="match status" value="1"/>
</dbReference>
<dbReference type="EMBL" id="JACAGB010000031">
    <property type="protein sequence ID" value="KAF6294954.1"/>
    <property type="molecule type" value="Genomic_DNA"/>
</dbReference>
<feature type="region of interest" description="Disordered" evidence="17">
    <location>
        <begin position="934"/>
        <end position="957"/>
    </location>
</feature>
<dbReference type="InterPro" id="IPR036051">
    <property type="entry name" value="KRAB_dom_sf"/>
</dbReference>
<dbReference type="Pfam" id="PF02023">
    <property type="entry name" value="SCAN"/>
    <property type="match status" value="1"/>
</dbReference>
<evidence type="ECO:0000256" key="17">
    <source>
        <dbReference type="SAM" id="MobiDB-lite"/>
    </source>
</evidence>